<dbReference type="AlphaFoldDB" id="A0A699Z1Z5"/>
<dbReference type="EMBL" id="BLLF01001016">
    <property type="protein sequence ID" value="GFH16567.1"/>
    <property type="molecule type" value="Genomic_DNA"/>
</dbReference>
<feature type="compositionally biased region" description="Polar residues" evidence="1">
    <location>
        <begin position="55"/>
        <end position="70"/>
    </location>
</feature>
<feature type="compositionally biased region" description="Basic residues" evidence="1">
    <location>
        <begin position="37"/>
        <end position="49"/>
    </location>
</feature>
<dbReference type="Proteomes" id="UP000485058">
    <property type="component" value="Unassembled WGS sequence"/>
</dbReference>
<feature type="compositionally biased region" description="Basic residues" evidence="1">
    <location>
        <begin position="157"/>
        <end position="168"/>
    </location>
</feature>
<feature type="non-terminal residue" evidence="2">
    <location>
        <position position="202"/>
    </location>
</feature>
<feature type="region of interest" description="Disordered" evidence="1">
    <location>
        <begin position="143"/>
        <end position="202"/>
    </location>
</feature>
<organism evidence="2 3">
    <name type="scientific">Haematococcus lacustris</name>
    <name type="common">Green alga</name>
    <name type="synonym">Haematococcus pluvialis</name>
    <dbReference type="NCBI Taxonomy" id="44745"/>
    <lineage>
        <taxon>Eukaryota</taxon>
        <taxon>Viridiplantae</taxon>
        <taxon>Chlorophyta</taxon>
        <taxon>core chlorophytes</taxon>
        <taxon>Chlorophyceae</taxon>
        <taxon>CS clade</taxon>
        <taxon>Chlamydomonadales</taxon>
        <taxon>Haematococcaceae</taxon>
        <taxon>Haematococcus</taxon>
    </lineage>
</organism>
<comment type="caution">
    <text evidence="2">The sequence shown here is derived from an EMBL/GenBank/DDBJ whole genome shotgun (WGS) entry which is preliminary data.</text>
</comment>
<feature type="non-terminal residue" evidence="2">
    <location>
        <position position="1"/>
    </location>
</feature>
<proteinExistence type="predicted"/>
<evidence type="ECO:0000256" key="1">
    <source>
        <dbReference type="SAM" id="MobiDB-lite"/>
    </source>
</evidence>
<feature type="compositionally biased region" description="Basic and acidic residues" evidence="1">
    <location>
        <begin position="1"/>
        <end position="11"/>
    </location>
</feature>
<protein>
    <submittedName>
        <fullName evidence="2">Uncharacterized protein</fullName>
    </submittedName>
</protein>
<reference evidence="2 3" key="1">
    <citation type="submission" date="2020-02" db="EMBL/GenBank/DDBJ databases">
        <title>Draft genome sequence of Haematococcus lacustris strain NIES-144.</title>
        <authorList>
            <person name="Morimoto D."/>
            <person name="Nakagawa S."/>
            <person name="Yoshida T."/>
            <person name="Sawayama S."/>
        </authorList>
    </citation>
    <scope>NUCLEOTIDE SEQUENCE [LARGE SCALE GENOMIC DNA]</scope>
    <source>
        <strain evidence="2 3">NIES-144</strain>
    </source>
</reference>
<evidence type="ECO:0000313" key="2">
    <source>
        <dbReference type="EMBL" id="GFH16567.1"/>
    </source>
</evidence>
<evidence type="ECO:0000313" key="3">
    <source>
        <dbReference type="Proteomes" id="UP000485058"/>
    </source>
</evidence>
<sequence length="202" mass="21166">MVGGELSKRQPEQLPGAGGVKVCDPGAVAALTQLPHQSRHKRRRQRHHPPVPSSLPVTQPHPSASSTNRPNHPCMGAPSCENEQQLPEQAHRGRGQLPHPGRIPGHDDQLGAPQLPQCSAGVVCSNTGPEGCCSTSCAEGEAGFPWPRQQLGQPGHQAHRQQRKRQRKAPGTTARQPSDSSGSSGSVGNAAGDSDCGSNSPD</sequence>
<name>A0A699Z1Z5_HAELA</name>
<feature type="compositionally biased region" description="Low complexity" evidence="1">
    <location>
        <begin position="178"/>
        <end position="195"/>
    </location>
</feature>
<keyword evidence="3" id="KW-1185">Reference proteome</keyword>
<gene>
    <name evidence="2" type="ORF">HaLaN_13008</name>
</gene>
<accession>A0A699Z1Z5</accession>
<feature type="region of interest" description="Disordered" evidence="1">
    <location>
        <begin position="1"/>
        <end position="118"/>
    </location>
</feature>